<dbReference type="PANTHER" id="PTHR48051:SF1">
    <property type="entry name" value="RAS SUPPRESSOR PROTEIN 1"/>
    <property type="match status" value="1"/>
</dbReference>
<dbReference type="InterPro" id="IPR050216">
    <property type="entry name" value="LRR_domain-containing"/>
</dbReference>
<name>A0AAP0RL01_LIQFO</name>
<evidence type="ECO:0000256" key="1">
    <source>
        <dbReference type="ARBA" id="ARBA00022614"/>
    </source>
</evidence>
<keyword evidence="1" id="KW-0433">Leucine-rich repeat</keyword>
<dbReference type="Gene3D" id="3.80.10.10">
    <property type="entry name" value="Ribonuclease Inhibitor"/>
    <property type="match status" value="1"/>
</dbReference>
<dbReference type="InterPro" id="IPR032675">
    <property type="entry name" value="LRR_dom_sf"/>
</dbReference>
<evidence type="ECO:0000313" key="3">
    <source>
        <dbReference type="EMBL" id="KAK9280161.1"/>
    </source>
</evidence>
<keyword evidence="4" id="KW-1185">Reference proteome</keyword>
<accession>A0AAP0RL01</accession>
<sequence>MKSLVITSDSPTSISGLISIRQLNLERCNLSYIPDELGSLTSLGRLCLRGNNFRTLPASISHLSNLWNLDLSGCIRLQSIPAFPVGVINVAARYCTLLERISIRSDFLDFPGWSFPGCCKLVKNNIGSNVGQNLLDLCVFDFMDRGFCYLNN</sequence>
<organism evidence="3 4">
    <name type="scientific">Liquidambar formosana</name>
    <name type="common">Formosan gum</name>
    <dbReference type="NCBI Taxonomy" id="63359"/>
    <lineage>
        <taxon>Eukaryota</taxon>
        <taxon>Viridiplantae</taxon>
        <taxon>Streptophyta</taxon>
        <taxon>Embryophyta</taxon>
        <taxon>Tracheophyta</taxon>
        <taxon>Spermatophyta</taxon>
        <taxon>Magnoliopsida</taxon>
        <taxon>eudicotyledons</taxon>
        <taxon>Gunneridae</taxon>
        <taxon>Pentapetalae</taxon>
        <taxon>Saxifragales</taxon>
        <taxon>Altingiaceae</taxon>
        <taxon>Liquidambar</taxon>
    </lineage>
</organism>
<comment type="caution">
    <text evidence="3">The sequence shown here is derived from an EMBL/GenBank/DDBJ whole genome shotgun (WGS) entry which is preliminary data.</text>
</comment>
<keyword evidence="2" id="KW-0677">Repeat</keyword>
<evidence type="ECO:0000256" key="2">
    <source>
        <dbReference type="ARBA" id="ARBA00022737"/>
    </source>
</evidence>
<proteinExistence type="predicted"/>
<dbReference type="GO" id="GO:0005737">
    <property type="term" value="C:cytoplasm"/>
    <property type="evidence" value="ECO:0007669"/>
    <property type="project" value="TreeGrafter"/>
</dbReference>
<dbReference type="SUPFAM" id="SSF52058">
    <property type="entry name" value="L domain-like"/>
    <property type="match status" value="1"/>
</dbReference>
<protein>
    <submittedName>
        <fullName evidence="3">Uncharacterized protein</fullName>
    </submittedName>
</protein>
<dbReference type="AlphaFoldDB" id="A0AAP0RL01"/>
<reference evidence="3 4" key="1">
    <citation type="journal article" date="2024" name="Plant J.">
        <title>Genome sequences and population genomics reveal climatic adaptation and genomic divergence between two closely related sweetgum species.</title>
        <authorList>
            <person name="Xu W.Q."/>
            <person name="Ren C.Q."/>
            <person name="Zhang X.Y."/>
            <person name="Comes H.P."/>
            <person name="Liu X.H."/>
            <person name="Li Y.G."/>
            <person name="Kettle C.J."/>
            <person name="Jalonen R."/>
            <person name="Gaisberger H."/>
            <person name="Ma Y.Z."/>
            <person name="Qiu Y.X."/>
        </authorList>
    </citation>
    <scope>NUCLEOTIDE SEQUENCE [LARGE SCALE GENOMIC DNA]</scope>
    <source>
        <strain evidence="3">Hangzhou</strain>
    </source>
</reference>
<gene>
    <name evidence="3" type="ORF">L1049_013848</name>
</gene>
<dbReference type="EMBL" id="JBBPBK010000008">
    <property type="protein sequence ID" value="KAK9280161.1"/>
    <property type="molecule type" value="Genomic_DNA"/>
</dbReference>
<dbReference type="Proteomes" id="UP001415857">
    <property type="component" value="Unassembled WGS sequence"/>
</dbReference>
<evidence type="ECO:0000313" key="4">
    <source>
        <dbReference type="Proteomes" id="UP001415857"/>
    </source>
</evidence>
<dbReference type="PANTHER" id="PTHR48051">
    <property type="match status" value="1"/>
</dbReference>